<accession>A0A7C4ETL7</accession>
<name>A0A7C4ETL7_9BACT</name>
<dbReference type="EMBL" id="DTGT01000174">
    <property type="protein sequence ID" value="HGH60752.1"/>
    <property type="molecule type" value="Genomic_DNA"/>
</dbReference>
<gene>
    <name evidence="1" type="ORF">ENV54_05580</name>
</gene>
<dbReference type="InterPro" id="IPR015946">
    <property type="entry name" value="KH_dom-like_a/b"/>
</dbReference>
<organism evidence="1">
    <name type="scientific">Desulfomonile tiedjei</name>
    <dbReference type="NCBI Taxonomy" id="2358"/>
    <lineage>
        <taxon>Bacteria</taxon>
        <taxon>Pseudomonadati</taxon>
        <taxon>Thermodesulfobacteriota</taxon>
        <taxon>Desulfomonilia</taxon>
        <taxon>Desulfomonilales</taxon>
        <taxon>Desulfomonilaceae</taxon>
        <taxon>Desulfomonile</taxon>
    </lineage>
</organism>
<dbReference type="AlphaFoldDB" id="A0A7C4ETL7"/>
<proteinExistence type="predicted"/>
<sequence>MGSGAAQIFSAPKDLYGIPDVLTPEDALMAAANTCIHMMVIWVMERFKIELVSYECEAEGIVEEFIDLTSKFVKITMKPRLVVKNASKDVVMRALAQARKYSTICESLNCDVVIEPTVTVV</sequence>
<dbReference type="Pfam" id="PF02566">
    <property type="entry name" value="OsmC"/>
    <property type="match status" value="1"/>
</dbReference>
<dbReference type="SUPFAM" id="SSF82784">
    <property type="entry name" value="OsmC-like"/>
    <property type="match status" value="1"/>
</dbReference>
<dbReference type="InterPro" id="IPR036102">
    <property type="entry name" value="OsmC/Ohrsf"/>
</dbReference>
<protein>
    <submittedName>
        <fullName evidence="1">OsmC family peroxiredoxin</fullName>
    </submittedName>
</protein>
<dbReference type="Gene3D" id="3.30.300.20">
    <property type="match status" value="1"/>
</dbReference>
<comment type="caution">
    <text evidence="1">The sequence shown here is derived from an EMBL/GenBank/DDBJ whole genome shotgun (WGS) entry which is preliminary data.</text>
</comment>
<dbReference type="InterPro" id="IPR003718">
    <property type="entry name" value="OsmC/Ohr_fam"/>
</dbReference>
<evidence type="ECO:0000313" key="1">
    <source>
        <dbReference type="EMBL" id="HGH60752.1"/>
    </source>
</evidence>
<reference evidence="1" key="1">
    <citation type="journal article" date="2020" name="mSystems">
        <title>Genome- and Community-Level Interaction Insights into Carbon Utilization and Element Cycling Functions of Hydrothermarchaeota in Hydrothermal Sediment.</title>
        <authorList>
            <person name="Zhou Z."/>
            <person name="Liu Y."/>
            <person name="Xu W."/>
            <person name="Pan J."/>
            <person name="Luo Z.H."/>
            <person name="Li M."/>
        </authorList>
    </citation>
    <scope>NUCLEOTIDE SEQUENCE [LARGE SCALE GENOMIC DNA]</scope>
    <source>
        <strain evidence="1">SpSt-769</strain>
    </source>
</reference>